<protein>
    <submittedName>
        <fullName evidence="1">Polyadenylate-binding protein RBP47B</fullName>
    </submittedName>
</protein>
<sequence length="82" mass="9063">MGISSIVFEAATATASHGYHQPTTLEEVRSLWIGNLQYWVDESYLHSSFAHTGETLGNLLNFTLLTGTSVNINYKIDLTEVS</sequence>
<evidence type="ECO:0000313" key="1">
    <source>
        <dbReference type="EMBL" id="WOK97752.1"/>
    </source>
</evidence>
<dbReference type="GO" id="GO:0003676">
    <property type="term" value="F:nucleic acid binding"/>
    <property type="evidence" value="ECO:0007669"/>
    <property type="project" value="InterPro"/>
</dbReference>
<accession>A0AAQ3JX32</accession>
<dbReference type="Proteomes" id="UP001327560">
    <property type="component" value="Chromosome 2"/>
</dbReference>
<dbReference type="InterPro" id="IPR035979">
    <property type="entry name" value="RBD_domain_sf"/>
</dbReference>
<dbReference type="SUPFAM" id="SSF54928">
    <property type="entry name" value="RNA-binding domain, RBD"/>
    <property type="match status" value="1"/>
</dbReference>
<evidence type="ECO:0000313" key="2">
    <source>
        <dbReference type="Proteomes" id="UP001327560"/>
    </source>
</evidence>
<proteinExistence type="predicted"/>
<keyword evidence="2" id="KW-1185">Reference proteome</keyword>
<name>A0AAQ3JX32_9LILI</name>
<reference evidence="1 2" key="1">
    <citation type="submission" date="2023-10" db="EMBL/GenBank/DDBJ databases">
        <title>Chromosome-scale genome assembly provides insights into flower coloration mechanisms of Canna indica.</title>
        <authorList>
            <person name="Li C."/>
        </authorList>
    </citation>
    <scope>NUCLEOTIDE SEQUENCE [LARGE SCALE GENOMIC DNA]</scope>
    <source>
        <tissue evidence="1">Flower</tissue>
    </source>
</reference>
<organism evidence="1 2">
    <name type="scientific">Canna indica</name>
    <name type="common">Indian-shot</name>
    <dbReference type="NCBI Taxonomy" id="4628"/>
    <lineage>
        <taxon>Eukaryota</taxon>
        <taxon>Viridiplantae</taxon>
        <taxon>Streptophyta</taxon>
        <taxon>Embryophyta</taxon>
        <taxon>Tracheophyta</taxon>
        <taxon>Spermatophyta</taxon>
        <taxon>Magnoliopsida</taxon>
        <taxon>Liliopsida</taxon>
        <taxon>Zingiberales</taxon>
        <taxon>Cannaceae</taxon>
        <taxon>Canna</taxon>
    </lineage>
</organism>
<dbReference type="AlphaFoldDB" id="A0AAQ3JX32"/>
<dbReference type="EMBL" id="CP136891">
    <property type="protein sequence ID" value="WOK97752.1"/>
    <property type="molecule type" value="Genomic_DNA"/>
</dbReference>
<gene>
    <name evidence="1" type="ORF">Cni_G06460</name>
</gene>